<accession>A0A2P5XZ86</accession>
<evidence type="ECO:0000313" key="2">
    <source>
        <dbReference type="EMBL" id="PPS08611.1"/>
    </source>
</evidence>
<protein>
    <submittedName>
        <fullName evidence="2">Uncharacterized protein</fullName>
    </submittedName>
</protein>
<evidence type="ECO:0000313" key="3">
    <source>
        <dbReference type="Proteomes" id="UP000239757"/>
    </source>
</evidence>
<sequence length="137" mass="14554">MAPTATFDSPSRLVSARVGLQARLSLFFDGSGLPDFLSPSSGLTRVAARCGARRMLSLAQGVRGANMHRCFCLIKCLHATTLPFLIGGSGLGRRAVGPRETGREKRGSQSKSIEARLSCASSPPTDFPSHTFDPVSF</sequence>
<reference evidence="2 3" key="1">
    <citation type="submission" date="2015-01" db="EMBL/GenBank/DDBJ databases">
        <title>Genome of allotetraploid Gossypium barbadense reveals genomic plasticity and fiber elongation in cotton evolution.</title>
        <authorList>
            <person name="Chen X."/>
            <person name="Liu X."/>
            <person name="Zhao B."/>
            <person name="Zheng H."/>
            <person name="Hu Y."/>
            <person name="Lu G."/>
            <person name="Yang C."/>
            <person name="Chen J."/>
            <person name="Shan C."/>
            <person name="Zhang L."/>
            <person name="Zhou Y."/>
            <person name="Wang L."/>
            <person name="Guo W."/>
            <person name="Bai Y."/>
            <person name="Ruan J."/>
            <person name="Shangguan X."/>
            <person name="Mao Y."/>
            <person name="Jiang J."/>
            <person name="Zhu Y."/>
            <person name="Lei J."/>
            <person name="Kang H."/>
            <person name="Chen S."/>
            <person name="He X."/>
            <person name="Wang R."/>
            <person name="Wang Y."/>
            <person name="Chen J."/>
            <person name="Wang L."/>
            <person name="Yu S."/>
            <person name="Wang B."/>
            <person name="Wei J."/>
            <person name="Song S."/>
            <person name="Lu X."/>
            <person name="Gao Z."/>
            <person name="Gu W."/>
            <person name="Deng X."/>
            <person name="Ma D."/>
            <person name="Wang S."/>
            <person name="Liang W."/>
            <person name="Fang L."/>
            <person name="Cai C."/>
            <person name="Zhu X."/>
            <person name="Zhou B."/>
            <person name="Zhang Y."/>
            <person name="Chen Z."/>
            <person name="Xu S."/>
            <person name="Zhu R."/>
            <person name="Wang S."/>
            <person name="Zhang T."/>
            <person name="Zhao G."/>
        </authorList>
    </citation>
    <scope>NUCLEOTIDE SEQUENCE [LARGE SCALE GENOMIC DNA]</scope>
    <source>
        <strain evidence="3">cv. Xinhai21</strain>
        <tissue evidence="2">Leaf</tissue>
    </source>
</reference>
<organism evidence="2 3">
    <name type="scientific">Gossypium barbadense</name>
    <name type="common">Sea Island cotton</name>
    <name type="synonym">Hibiscus barbadensis</name>
    <dbReference type="NCBI Taxonomy" id="3634"/>
    <lineage>
        <taxon>Eukaryota</taxon>
        <taxon>Viridiplantae</taxon>
        <taxon>Streptophyta</taxon>
        <taxon>Embryophyta</taxon>
        <taxon>Tracheophyta</taxon>
        <taxon>Spermatophyta</taxon>
        <taxon>Magnoliopsida</taxon>
        <taxon>eudicotyledons</taxon>
        <taxon>Gunneridae</taxon>
        <taxon>Pentapetalae</taxon>
        <taxon>rosids</taxon>
        <taxon>malvids</taxon>
        <taxon>Malvales</taxon>
        <taxon>Malvaceae</taxon>
        <taxon>Malvoideae</taxon>
        <taxon>Gossypium</taxon>
    </lineage>
</organism>
<feature type="region of interest" description="Disordered" evidence="1">
    <location>
        <begin position="92"/>
        <end position="137"/>
    </location>
</feature>
<proteinExistence type="predicted"/>
<evidence type="ECO:0000256" key="1">
    <source>
        <dbReference type="SAM" id="MobiDB-lite"/>
    </source>
</evidence>
<dbReference type="Proteomes" id="UP000239757">
    <property type="component" value="Unassembled WGS sequence"/>
</dbReference>
<dbReference type="AlphaFoldDB" id="A0A2P5XZ86"/>
<dbReference type="EMBL" id="KZ663977">
    <property type="protein sequence ID" value="PPS08611.1"/>
    <property type="molecule type" value="Genomic_DNA"/>
</dbReference>
<gene>
    <name evidence="2" type="ORF">GOBAR_AA12007</name>
</gene>
<name>A0A2P5XZ86_GOSBA</name>